<dbReference type="Gene3D" id="3.40.1440.50">
    <property type="match status" value="1"/>
</dbReference>
<protein>
    <submittedName>
        <fullName evidence="1">Uncharacterized protein</fullName>
    </submittedName>
</protein>
<dbReference type="EMBL" id="MN739600">
    <property type="protein sequence ID" value="QHT15075.1"/>
    <property type="molecule type" value="Genomic_DNA"/>
</dbReference>
<proteinExistence type="predicted"/>
<organism evidence="1">
    <name type="scientific">viral metagenome</name>
    <dbReference type="NCBI Taxonomy" id="1070528"/>
    <lineage>
        <taxon>unclassified sequences</taxon>
        <taxon>metagenomes</taxon>
        <taxon>organismal metagenomes</taxon>
    </lineage>
</organism>
<accession>A0A6C0DHR3</accession>
<reference evidence="1" key="1">
    <citation type="journal article" date="2020" name="Nature">
        <title>Giant virus diversity and host interactions through global metagenomics.</title>
        <authorList>
            <person name="Schulz F."/>
            <person name="Roux S."/>
            <person name="Paez-Espino D."/>
            <person name="Jungbluth S."/>
            <person name="Walsh D.A."/>
            <person name="Denef V.J."/>
            <person name="McMahon K.D."/>
            <person name="Konstantinidis K.T."/>
            <person name="Eloe-Fadrosh E.A."/>
            <person name="Kyrpides N.C."/>
            <person name="Woyke T."/>
        </authorList>
    </citation>
    <scope>NUCLEOTIDE SEQUENCE</scope>
    <source>
        <strain evidence="1">GVMAG-M-3300023174-144</strain>
    </source>
</reference>
<dbReference type="AlphaFoldDB" id="A0A6C0DHR3"/>
<name>A0A6C0DHR3_9ZZZZ</name>
<sequence>MSETNNEIMNTNTTENESVNNNDEYMLTFQTTPKNSKEYIYNTHHWNCKHQLDVNEYLKTTKYEFKEGGWIKENTSKTSGYEICVTDEFKDVYNIIYLIVIFGMIIKGGKSKNPLPQRTYGAGTEENWTMKGSPSDTNYVWSQIFRSCIKKNIPVKFYICKVPTKQVEYITSEGITKYIEISPYEEMEKDLNAHLMKVLGKKPIGEGDLLSQYKQ</sequence>
<evidence type="ECO:0000313" key="1">
    <source>
        <dbReference type="EMBL" id="QHT15075.1"/>
    </source>
</evidence>